<dbReference type="Proteomes" id="UP001202827">
    <property type="component" value="Unassembled WGS sequence"/>
</dbReference>
<gene>
    <name evidence="1" type="ORF">M0654_12725</name>
</gene>
<keyword evidence="2" id="KW-1185">Reference proteome</keyword>
<dbReference type="RefSeq" id="WP_248683429.1">
    <property type="nucleotide sequence ID" value="NZ_JALPRY010000014.1"/>
</dbReference>
<evidence type="ECO:0000313" key="2">
    <source>
        <dbReference type="Proteomes" id="UP001202827"/>
    </source>
</evidence>
<name>A0ABT0ISR5_9HYPH</name>
<accession>A0ABT0ISR5</accession>
<evidence type="ECO:0008006" key="3">
    <source>
        <dbReference type="Google" id="ProtNLM"/>
    </source>
</evidence>
<sequence length="215" mass="24017">MFIRRVMVMKTDIAHAGDDARDFRKIYRPRLPSRTIKCVGLALFRSQRARDYACVLDLDRDVVSWRCIPKAIVNDSGAARPQWWHVDLAVETTSEKLLVYVAEGAGGSPTWMTGRAERMGYRYRTVSIHEVGQTRLRNAVELIEYARAAAPLGDRIRILAALDEAGSLTLADCLSAVRESQPMHTVATMIVQGLLLVDLDEALLGPETVVRRAPK</sequence>
<reference evidence="1 2" key="1">
    <citation type="submission" date="2022-04" db="EMBL/GenBank/DDBJ databases">
        <title>Rhizobium coralii sp. nov., isolated from coral Turbinaria peltata.</title>
        <authorList>
            <person name="Sun H."/>
        </authorList>
    </citation>
    <scope>NUCLEOTIDE SEQUENCE [LARGE SCALE GENOMIC DNA]</scope>
    <source>
        <strain evidence="1 2">NTR19</strain>
    </source>
</reference>
<comment type="caution">
    <text evidence="1">The sequence shown here is derived from an EMBL/GenBank/DDBJ whole genome shotgun (WGS) entry which is preliminary data.</text>
</comment>
<protein>
    <recommendedName>
        <fullName evidence="3">TnsA endonuclease N-terminal domain-containing protein</fullName>
    </recommendedName>
</protein>
<proteinExistence type="predicted"/>
<organism evidence="1 2">
    <name type="scientific">Neorhizobium turbinariae</name>
    <dbReference type="NCBI Taxonomy" id="2937795"/>
    <lineage>
        <taxon>Bacteria</taxon>
        <taxon>Pseudomonadati</taxon>
        <taxon>Pseudomonadota</taxon>
        <taxon>Alphaproteobacteria</taxon>
        <taxon>Hyphomicrobiales</taxon>
        <taxon>Rhizobiaceae</taxon>
        <taxon>Rhizobium/Agrobacterium group</taxon>
        <taxon>Neorhizobium</taxon>
    </lineage>
</organism>
<evidence type="ECO:0000313" key="1">
    <source>
        <dbReference type="EMBL" id="MCK8780849.1"/>
    </source>
</evidence>
<dbReference type="EMBL" id="JALPRY010000014">
    <property type="protein sequence ID" value="MCK8780849.1"/>
    <property type="molecule type" value="Genomic_DNA"/>
</dbReference>